<dbReference type="InterPro" id="IPR013106">
    <property type="entry name" value="Ig_V-set"/>
</dbReference>
<dbReference type="InterPro" id="IPR013162">
    <property type="entry name" value="CD80_C2-set"/>
</dbReference>
<dbReference type="Proteomes" id="UP000472262">
    <property type="component" value="Unassembled WGS sequence"/>
</dbReference>
<dbReference type="GO" id="GO:0005912">
    <property type="term" value="C:adherens junction"/>
    <property type="evidence" value="ECO:0007669"/>
    <property type="project" value="TreeGrafter"/>
</dbReference>
<keyword evidence="4 12" id="KW-0732">Signal</keyword>
<evidence type="ECO:0000313" key="15">
    <source>
        <dbReference type="Proteomes" id="UP000472262"/>
    </source>
</evidence>
<keyword evidence="3 11" id="KW-0812">Transmembrane</keyword>
<evidence type="ECO:0000256" key="2">
    <source>
        <dbReference type="ARBA" id="ARBA00007810"/>
    </source>
</evidence>
<feature type="domain" description="Ig-like" evidence="13">
    <location>
        <begin position="241"/>
        <end position="318"/>
    </location>
</feature>
<accession>A0A672LEU2</accession>
<comment type="subcellular location">
    <subcellularLocation>
        <location evidence="1">Membrane</location>
        <topology evidence="1">Single-pass membrane protein</topology>
    </subcellularLocation>
</comment>
<feature type="domain" description="Ig-like" evidence="13">
    <location>
        <begin position="24"/>
        <end position="135"/>
    </location>
</feature>
<dbReference type="PANTHER" id="PTHR23277:SF106">
    <property type="entry name" value="NECTIN-1 ISOFORM X1-RELATED"/>
    <property type="match status" value="1"/>
</dbReference>
<evidence type="ECO:0000256" key="6">
    <source>
        <dbReference type="ARBA" id="ARBA00022889"/>
    </source>
</evidence>
<keyword evidence="6" id="KW-0130">Cell adhesion</keyword>
<evidence type="ECO:0000256" key="5">
    <source>
        <dbReference type="ARBA" id="ARBA00022737"/>
    </source>
</evidence>
<gene>
    <name evidence="14" type="primary">si:ch211-222f23.6</name>
</gene>
<dbReference type="InterPro" id="IPR036179">
    <property type="entry name" value="Ig-like_dom_sf"/>
</dbReference>
<evidence type="ECO:0000256" key="9">
    <source>
        <dbReference type="ARBA" id="ARBA00023157"/>
    </source>
</evidence>
<evidence type="ECO:0000256" key="12">
    <source>
        <dbReference type="SAM" id="SignalP"/>
    </source>
</evidence>
<evidence type="ECO:0000313" key="14">
    <source>
        <dbReference type="Ensembl" id="ENSSGRP00000023051.1"/>
    </source>
</evidence>
<keyword evidence="7 11" id="KW-1133">Transmembrane helix</keyword>
<dbReference type="AlphaFoldDB" id="A0A672LEU2"/>
<dbReference type="Pfam" id="PF08205">
    <property type="entry name" value="C2-set_2"/>
    <property type="match status" value="1"/>
</dbReference>
<evidence type="ECO:0000256" key="10">
    <source>
        <dbReference type="ARBA" id="ARBA00023180"/>
    </source>
</evidence>
<dbReference type="InParanoid" id="A0A672LEU2"/>
<dbReference type="GO" id="GO:0007157">
    <property type="term" value="P:heterophilic cell-cell adhesion via plasma membrane cell adhesion molecules"/>
    <property type="evidence" value="ECO:0007669"/>
    <property type="project" value="TreeGrafter"/>
</dbReference>
<feature type="chain" id="PRO_5025590271" evidence="12">
    <location>
        <begin position="24"/>
        <end position="386"/>
    </location>
</feature>
<dbReference type="GO" id="GO:0016020">
    <property type="term" value="C:membrane"/>
    <property type="evidence" value="ECO:0007669"/>
    <property type="project" value="UniProtKB-SubCell"/>
</dbReference>
<dbReference type="OMA" id="CATTHRN"/>
<dbReference type="GO" id="GO:0007156">
    <property type="term" value="P:homophilic cell adhesion via plasma membrane adhesion molecules"/>
    <property type="evidence" value="ECO:0007669"/>
    <property type="project" value="TreeGrafter"/>
</dbReference>
<dbReference type="Gene3D" id="2.60.40.10">
    <property type="entry name" value="Immunoglobulins"/>
    <property type="match status" value="3"/>
</dbReference>
<feature type="transmembrane region" description="Helical" evidence="11">
    <location>
        <begin position="321"/>
        <end position="344"/>
    </location>
</feature>
<keyword evidence="8 11" id="KW-0472">Membrane</keyword>
<dbReference type="PROSITE" id="PS50835">
    <property type="entry name" value="IG_LIKE"/>
    <property type="match status" value="2"/>
</dbReference>
<dbReference type="InterPro" id="IPR003599">
    <property type="entry name" value="Ig_sub"/>
</dbReference>
<sequence>MHLLWRINVFDLFFSLFLIYLKCNRVKIISHDASVKKGGNITLSCHLIETENNLTHIVWQKQTRENPKQETFLIIDKDGKTEHKNDLLDKVKFIGNIKEKNGSVQLLGMTLMDDGIYTCIFIFPSGKNQTNINVTVLVPPVGNVTGKTLVSSHFNIILASCVASNGRPAAEVFWRLGALNDSLRTEIGYTEHTDGSVTAVSQILGAPSKDLNQKKIQCVVKHSTLTKELELDYIINVHYPPELVVISPDDPTQTQEYLCSVDCNPTPTSYIWIKVNGSTPRSEGNKLFIPKSSSDFNGVYICTASNRYGSASGFLYVNNTVFMQSLYCCFFFSFLFFLKLLLVFKTLHNWHKQQQPQMYVRFWCIAENLYNPVDGKPSKVNVKCED</sequence>
<keyword evidence="10" id="KW-0325">Glycoprotein</keyword>
<keyword evidence="15" id="KW-1185">Reference proteome</keyword>
<evidence type="ECO:0000256" key="7">
    <source>
        <dbReference type="ARBA" id="ARBA00022989"/>
    </source>
</evidence>
<evidence type="ECO:0000256" key="11">
    <source>
        <dbReference type="SAM" id="Phobius"/>
    </source>
</evidence>
<evidence type="ECO:0000256" key="8">
    <source>
        <dbReference type="ARBA" id="ARBA00023136"/>
    </source>
</evidence>
<organism evidence="14 15">
    <name type="scientific">Sinocyclocheilus grahami</name>
    <name type="common">Dianchi golden-line fish</name>
    <name type="synonym">Barbus grahami</name>
    <dbReference type="NCBI Taxonomy" id="75366"/>
    <lineage>
        <taxon>Eukaryota</taxon>
        <taxon>Metazoa</taxon>
        <taxon>Chordata</taxon>
        <taxon>Craniata</taxon>
        <taxon>Vertebrata</taxon>
        <taxon>Euteleostomi</taxon>
        <taxon>Actinopterygii</taxon>
        <taxon>Neopterygii</taxon>
        <taxon>Teleostei</taxon>
        <taxon>Ostariophysi</taxon>
        <taxon>Cypriniformes</taxon>
        <taxon>Cyprinidae</taxon>
        <taxon>Cyprininae</taxon>
        <taxon>Sinocyclocheilus</taxon>
    </lineage>
</organism>
<keyword evidence="9" id="KW-1015">Disulfide bond</keyword>
<evidence type="ECO:0000256" key="1">
    <source>
        <dbReference type="ARBA" id="ARBA00004167"/>
    </source>
</evidence>
<dbReference type="InterPro" id="IPR051427">
    <property type="entry name" value="Nectin/Nectin-like"/>
</dbReference>
<evidence type="ECO:0000256" key="4">
    <source>
        <dbReference type="ARBA" id="ARBA00022729"/>
    </source>
</evidence>
<reference evidence="14" key="2">
    <citation type="submission" date="2025-09" db="UniProtKB">
        <authorList>
            <consortium name="Ensembl"/>
        </authorList>
    </citation>
    <scope>IDENTIFICATION</scope>
</reference>
<evidence type="ECO:0000256" key="3">
    <source>
        <dbReference type="ARBA" id="ARBA00022692"/>
    </source>
</evidence>
<dbReference type="SMART" id="SM00409">
    <property type="entry name" value="IG"/>
    <property type="match status" value="2"/>
</dbReference>
<proteinExistence type="inferred from homology"/>
<dbReference type="SUPFAM" id="SSF48726">
    <property type="entry name" value="Immunoglobulin"/>
    <property type="match status" value="3"/>
</dbReference>
<dbReference type="Pfam" id="PF07686">
    <property type="entry name" value="V-set"/>
    <property type="match status" value="1"/>
</dbReference>
<keyword evidence="5" id="KW-0677">Repeat</keyword>
<dbReference type="Ensembl" id="ENSSGRT00000024857.1">
    <property type="protein sequence ID" value="ENSSGRP00000023051.1"/>
    <property type="gene ID" value="ENSSGRG00000013670.1"/>
</dbReference>
<dbReference type="FunCoup" id="A0A672LEU2">
    <property type="interactions" value="160"/>
</dbReference>
<dbReference type="InterPro" id="IPR013783">
    <property type="entry name" value="Ig-like_fold"/>
</dbReference>
<comment type="similarity">
    <text evidence="2">Belongs to the nectin family.</text>
</comment>
<dbReference type="PANTHER" id="PTHR23277">
    <property type="entry name" value="NECTIN-RELATED"/>
    <property type="match status" value="1"/>
</dbReference>
<dbReference type="InterPro" id="IPR007110">
    <property type="entry name" value="Ig-like_dom"/>
</dbReference>
<reference evidence="14" key="1">
    <citation type="submission" date="2025-08" db="UniProtKB">
        <authorList>
            <consortium name="Ensembl"/>
        </authorList>
    </citation>
    <scope>IDENTIFICATION</scope>
</reference>
<evidence type="ECO:0000259" key="13">
    <source>
        <dbReference type="PROSITE" id="PS50835"/>
    </source>
</evidence>
<name>A0A672LEU2_SINGR</name>
<feature type="signal peptide" evidence="12">
    <location>
        <begin position="1"/>
        <end position="23"/>
    </location>
</feature>
<protein>
    <submittedName>
        <fullName evidence="14">Nectin-3-like</fullName>
    </submittedName>
</protein>